<protein>
    <submittedName>
        <fullName evidence="1">Uncharacterized protein</fullName>
    </submittedName>
</protein>
<reference evidence="2" key="1">
    <citation type="submission" date="2016-06" db="EMBL/GenBank/DDBJ databases">
        <title>Parallel loss of symbiosis genes in relatives of nitrogen-fixing non-legume Parasponia.</title>
        <authorList>
            <person name="Van Velzen R."/>
            <person name="Holmer R."/>
            <person name="Bu F."/>
            <person name="Rutten L."/>
            <person name="Van Zeijl A."/>
            <person name="Liu W."/>
            <person name="Santuari L."/>
            <person name="Cao Q."/>
            <person name="Sharma T."/>
            <person name="Shen D."/>
            <person name="Roswanjaya Y."/>
            <person name="Wardhani T."/>
            <person name="Kalhor M.S."/>
            <person name="Jansen J."/>
            <person name="Van den Hoogen J."/>
            <person name="Gungor B."/>
            <person name="Hartog M."/>
            <person name="Hontelez J."/>
            <person name="Verver J."/>
            <person name="Yang W.-C."/>
            <person name="Schijlen E."/>
            <person name="Repin R."/>
            <person name="Schilthuizen M."/>
            <person name="Schranz E."/>
            <person name="Heidstra R."/>
            <person name="Miyata K."/>
            <person name="Fedorova E."/>
            <person name="Kohlen W."/>
            <person name="Bisseling T."/>
            <person name="Smit S."/>
            <person name="Geurts R."/>
        </authorList>
    </citation>
    <scope>NUCLEOTIDE SEQUENCE [LARGE SCALE GENOMIC DNA]</scope>
    <source>
        <strain evidence="2">cv. WU1-14</strain>
    </source>
</reference>
<keyword evidence="2" id="KW-1185">Reference proteome</keyword>
<organism evidence="1 2">
    <name type="scientific">Parasponia andersonii</name>
    <name type="common">Sponia andersonii</name>
    <dbReference type="NCBI Taxonomy" id="3476"/>
    <lineage>
        <taxon>Eukaryota</taxon>
        <taxon>Viridiplantae</taxon>
        <taxon>Streptophyta</taxon>
        <taxon>Embryophyta</taxon>
        <taxon>Tracheophyta</taxon>
        <taxon>Spermatophyta</taxon>
        <taxon>Magnoliopsida</taxon>
        <taxon>eudicotyledons</taxon>
        <taxon>Gunneridae</taxon>
        <taxon>Pentapetalae</taxon>
        <taxon>rosids</taxon>
        <taxon>fabids</taxon>
        <taxon>Rosales</taxon>
        <taxon>Cannabaceae</taxon>
        <taxon>Parasponia</taxon>
    </lineage>
</organism>
<gene>
    <name evidence="1" type="ORF">PanWU01x14_069960</name>
</gene>
<dbReference type="AlphaFoldDB" id="A0A2P5DEU0"/>
<sequence>MKSMKCNEEWTAPETTEWNNILEYLGIDKEAEEINETDFVGKEFTTMVQAENFYSLYAKIMGFSIQQVTRAKECDKDRVPSSI</sequence>
<dbReference type="Proteomes" id="UP000237105">
    <property type="component" value="Unassembled WGS sequence"/>
</dbReference>
<name>A0A2P5DEU0_PARAD</name>
<accession>A0A2P5DEU0</accession>
<proteinExistence type="predicted"/>
<evidence type="ECO:0000313" key="2">
    <source>
        <dbReference type="Proteomes" id="UP000237105"/>
    </source>
</evidence>
<dbReference type="EMBL" id="JXTB01000042">
    <property type="protein sequence ID" value="PON71809.1"/>
    <property type="molecule type" value="Genomic_DNA"/>
</dbReference>
<evidence type="ECO:0000313" key="1">
    <source>
        <dbReference type="EMBL" id="PON71809.1"/>
    </source>
</evidence>
<comment type="caution">
    <text evidence="1">The sequence shown here is derived from an EMBL/GenBank/DDBJ whole genome shotgun (WGS) entry which is preliminary data.</text>
</comment>